<accession>A0A417Z6G8</accession>
<evidence type="ECO:0000259" key="1">
    <source>
        <dbReference type="Pfam" id="PF00425"/>
    </source>
</evidence>
<gene>
    <name evidence="2" type="ORF">D1832_06950</name>
</gene>
<dbReference type="SUPFAM" id="SSF56322">
    <property type="entry name" value="ADC synthase"/>
    <property type="match status" value="1"/>
</dbReference>
<reference evidence="2 3" key="1">
    <citation type="submission" date="2018-08" db="EMBL/GenBank/DDBJ databases">
        <title>Whole genome sequence analysis of Dermacoccus abyssi bacteria isolated from Deep Mariana trench Micromonospora spp reveals genes involved in the environmental adaptation and production of secondary metabolites.</title>
        <authorList>
            <person name="Abdel-Mageed W.M."/>
            <person name="Lehri B."/>
            <person name="Nouioui I."/>
            <person name="Goodfellow I."/>
            <person name="Jaspars M."/>
            <person name="Karlyshev A."/>
        </authorList>
    </citation>
    <scope>NUCLEOTIDE SEQUENCE [LARGE SCALE GENOMIC DNA]</scope>
    <source>
        <strain evidence="2 3">MT1.1</strain>
    </source>
</reference>
<dbReference type="RefSeq" id="WP_118913219.1">
    <property type="nucleotide sequence ID" value="NZ_CBCRVH010000008.1"/>
</dbReference>
<dbReference type="EMBL" id="QWLM01000006">
    <property type="protein sequence ID" value="RHW46197.1"/>
    <property type="molecule type" value="Genomic_DNA"/>
</dbReference>
<dbReference type="Proteomes" id="UP000285376">
    <property type="component" value="Unassembled WGS sequence"/>
</dbReference>
<dbReference type="InterPro" id="IPR019999">
    <property type="entry name" value="Anth_synth_I-like"/>
</dbReference>
<dbReference type="AlphaFoldDB" id="A0A417Z6G8"/>
<dbReference type="PANTHER" id="PTHR11236">
    <property type="entry name" value="AMINOBENZOATE/ANTHRANILATE SYNTHASE"/>
    <property type="match status" value="1"/>
</dbReference>
<feature type="domain" description="Chorismate-utilising enzyme C-terminal" evidence="1">
    <location>
        <begin position="97"/>
        <end position="359"/>
    </location>
</feature>
<dbReference type="Gene3D" id="3.60.120.10">
    <property type="entry name" value="Anthranilate synthase"/>
    <property type="match status" value="1"/>
</dbReference>
<evidence type="ECO:0000313" key="2">
    <source>
        <dbReference type="EMBL" id="RHW46197.1"/>
    </source>
</evidence>
<sequence length="376" mass="40275">MGGIEQARGERALFRTVSAWGVESVHDDLAALDEPAFHALVVTFEGRVTAARLRHVVHHEDRAWAGALEARLGSDEPDHQASTVAQGAWRTSLDRGAYERGVAAIRDDIARGRVYQVNLCRVLERDGADGAERDDLDHLFADLLVDNPAPYACRVDVEGHVDIASASPELFLAREGSALTSAPIKGTASTLERMLAKDATENIMITDLVRNDLQRVCGPGTVSVDGLLEAQHHPGLVHLVSTVRGQMRDGVRWPEVFDATFPPGSVSGAPKSSALDVIAELETAPRGPYCGAIGWVDGTTGQAELAVGIRTFWRENGREIHRNESASGPIVSGGVSFGAGAGITWDSDPGTEWHETELKARRLLGIADGPHTGRNA</sequence>
<dbReference type="Pfam" id="PF00425">
    <property type="entry name" value="Chorismate_bind"/>
    <property type="match status" value="1"/>
</dbReference>
<dbReference type="InterPro" id="IPR005801">
    <property type="entry name" value="ADC_synthase"/>
</dbReference>
<dbReference type="InterPro" id="IPR015890">
    <property type="entry name" value="Chorismate_C"/>
</dbReference>
<organism evidence="2 3">
    <name type="scientific">Dermacoccus abyssi</name>
    <dbReference type="NCBI Taxonomy" id="322596"/>
    <lineage>
        <taxon>Bacteria</taxon>
        <taxon>Bacillati</taxon>
        <taxon>Actinomycetota</taxon>
        <taxon>Actinomycetes</taxon>
        <taxon>Micrococcales</taxon>
        <taxon>Dermacoccaceae</taxon>
        <taxon>Dermacoccus</taxon>
    </lineage>
</organism>
<dbReference type="PANTHER" id="PTHR11236:SF50">
    <property type="entry name" value="AMINODEOXYCHORISMATE SYNTHASE COMPONENT 1"/>
    <property type="match status" value="1"/>
</dbReference>
<dbReference type="GO" id="GO:0000162">
    <property type="term" value="P:L-tryptophan biosynthetic process"/>
    <property type="evidence" value="ECO:0007669"/>
    <property type="project" value="TreeGrafter"/>
</dbReference>
<dbReference type="GO" id="GO:0046820">
    <property type="term" value="F:4-amino-4-deoxychorismate synthase activity"/>
    <property type="evidence" value="ECO:0007669"/>
    <property type="project" value="TreeGrafter"/>
</dbReference>
<comment type="caution">
    <text evidence="2">The sequence shown here is derived from an EMBL/GenBank/DDBJ whole genome shotgun (WGS) entry which is preliminary data.</text>
</comment>
<proteinExistence type="predicted"/>
<dbReference type="PRINTS" id="PR00095">
    <property type="entry name" value="ANTSNTHASEI"/>
</dbReference>
<name>A0A417Z6G8_9MICO</name>
<protein>
    <submittedName>
        <fullName evidence="2">Anthranilate synthase component I family protein</fullName>
    </submittedName>
</protein>
<evidence type="ECO:0000313" key="3">
    <source>
        <dbReference type="Proteomes" id="UP000285376"/>
    </source>
</evidence>